<accession>A0AA45WLK4</accession>
<dbReference type="CDD" id="cd22786">
    <property type="entry name" value="DPBB_YuiC-like"/>
    <property type="match status" value="1"/>
</dbReference>
<dbReference type="GO" id="GO:0009254">
    <property type="term" value="P:peptidoglycan turnover"/>
    <property type="evidence" value="ECO:0007669"/>
    <property type="project" value="InterPro"/>
</dbReference>
<dbReference type="Pfam" id="PF03990">
    <property type="entry name" value="DUF348"/>
    <property type="match status" value="1"/>
</dbReference>
<dbReference type="Gene3D" id="2.20.230.10">
    <property type="entry name" value="Resuscitation-promoting factor rpfb"/>
    <property type="match status" value="1"/>
</dbReference>
<proteinExistence type="predicted"/>
<dbReference type="PANTHER" id="PTHR39160">
    <property type="entry name" value="CELL WALL-BINDING PROTEIN YOCH"/>
    <property type="match status" value="1"/>
</dbReference>
<evidence type="ECO:0000313" key="4">
    <source>
        <dbReference type="EMBL" id="SMP11789.1"/>
    </source>
</evidence>
<evidence type="ECO:0000256" key="2">
    <source>
        <dbReference type="SAM" id="SignalP"/>
    </source>
</evidence>
<dbReference type="PROSITE" id="PS51109">
    <property type="entry name" value="G5"/>
    <property type="match status" value="1"/>
</dbReference>
<sequence>MKKFLLPSLAMFFILLTGCSGSSQTVKITFSDQDKALQFERSSDTLAEALEGQGHKIDELKQRYQPSIGWDQKIEGHSEITLKCKCKVSLRVAGKDLGTFETLQSTVKGVLQEKKVVLTEWDELNMPLDKKIMNGTNIVVDRIEQRLQKRVEEIPYNTKEVKTDKLAEGKKEVKKEGEEGKKIYEVLLVYKNGMPVTEDGKPKATERLVQTIKPVDKIVSIGTNKEMTKKDDVDLTSAKTLTVEATGYTHTGSRTATGTYPKRGTIAVDPSVIPLGTKMYIPGYGYGVAEDTGGAVNGHIIDLFFETRAEALKWGRRTVTIKILK</sequence>
<dbReference type="GO" id="GO:0019867">
    <property type="term" value="C:outer membrane"/>
    <property type="evidence" value="ECO:0007669"/>
    <property type="project" value="InterPro"/>
</dbReference>
<dbReference type="InterPro" id="IPR007137">
    <property type="entry name" value="DUF348"/>
</dbReference>
<dbReference type="Gene3D" id="2.40.40.10">
    <property type="entry name" value="RlpA-like domain"/>
    <property type="match status" value="1"/>
</dbReference>
<keyword evidence="1 2" id="KW-0732">Signal</keyword>
<dbReference type="GO" id="GO:0004553">
    <property type="term" value="F:hydrolase activity, hydrolyzing O-glycosyl compounds"/>
    <property type="evidence" value="ECO:0007669"/>
    <property type="project" value="InterPro"/>
</dbReference>
<feature type="domain" description="G5" evidence="3">
    <location>
        <begin position="140"/>
        <end position="225"/>
    </location>
</feature>
<organism evidence="4 5">
    <name type="scientific">Laceyella tengchongensis</name>
    <dbReference type="NCBI Taxonomy" id="574699"/>
    <lineage>
        <taxon>Bacteria</taxon>
        <taxon>Bacillati</taxon>
        <taxon>Bacillota</taxon>
        <taxon>Bacilli</taxon>
        <taxon>Bacillales</taxon>
        <taxon>Thermoactinomycetaceae</taxon>
        <taxon>Laceyella</taxon>
    </lineage>
</organism>
<dbReference type="InterPro" id="IPR010611">
    <property type="entry name" value="3D_dom"/>
</dbReference>
<dbReference type="SMART" id="SM01208">
    <property type="entry name" value="G5"/>
    <property type="match status" value="1"/>
</dbReference>
<dbReference type="Pfam" id="PF06725">
    <property type="entry name" value="3D"/>
    <property type="match status" value="1"/>
</dbReference>
<dbReference type="Proteomes" id="UP001157946">
    <property type="component" value="Unassembled WGS sequence"/>
</dbReference>
<dbReference type="PANTHER" id="PTHR39160:SF4">
    <property type="entry name" value="RESUSCITATION-PROMOTING FACTOR RPFB"/>
    <property type="match status" value="1"/>
</dbReference>
<feature type="signal peptide" evidence="2">
    <location>
        <begin position="1"/>
        <end position="22"/>
    </location>
</feature>
<protein>
    <submittedName>
        <fullName evidence="4">3D (Asp-Asp-Asp) domain-containing protein</fullName>
    </submittedName>
</protein>
<dbReference type="InterPro" id="IPR051933">
    <property type="entry name" value="Resuscitation_pf_RpfB"/>
</dbReference>
<dbReference type="InterPro" id="IPR011098">
    <property type="entry name" value="G5_dom"/>
</dbReference>
<dbReference type="RefSeq" id="WP_284724048.1">
    <property type="nucleotide sequence ID" value="NZ_FXTU01000002.1"/>
</dbReference>
<comment type="caution">
    <text evidence="4">The sequence shown here is derived from an EMBL/GenBank/DDBJ whole genome shotgun (WGS) entry which is preliminary data.</text>
</comment>
<dbReference type="PROSITE" id="PS51257">
    <property type="entry name" value="PROKAR_LIPOPROTEIN"/>
    <property type="match status" value="1"/>
</dbReference>
<reference evidence="4" key="1">
    <citation type="submission" date="2017-05" db="EMBL/GenBank/DDBJ databases">
        <authorList>
            <person name="Varghese N."/>
            <person name="Submissions S."/>
        </authorList>
    </citation>
    <scope>NUCLEOTIDE SEQUENCE</scope>
    <source>
        <strain evidence="4">DSM 45262</strain>
    </source>
</reference>
<gene>
    <name evidence="4" type="ORF">SAMN06265361_102288</name>
</gene>
<name>A0AA45WLK4_9BACL</name>
<dbReference type="EMBL" id="FXTU01000002">
    <property type="protein sequence ID" value="SMP11789.1"/>
    <property type="molecule type" value="Genomic_DNA"/>
</dbReference>
<dbReference type="Pfam" id="PF07501">
    <property type="entry name" value="G5"/>
    <property type="match status" value="1"/>
</dbReference>
<keyword evidence="5" id="KW-1185">Reference proteome</keyword>
<feature type="chain" id="PRO_5041460929" evidence="2">
    <location>
        <begin position="23"/>
        <end position="325"/>
    </location>
</feature>
<evidence type="ECO:0000313" key="5">
    <source>
        <dbReference type="Proteomes" id="UP001157946"/>
    </source>
</evidence>
<dbReference type="InterPro" id="IPR036908">
    <property type="entry name" value="RlpA-like_sf"/>
</dbReference>
<dbReference type="AlphaFoldDB" id="A0AA45WLK4"/>
<evidence type="ECO:0000256" key="1">
    <source>
        <dbReference type="ARBA" id="ARBA00022729"/>
    </source>
</evidence>
<evidence type="ECO:0000259" key="3">
    <source>
        <dbReference type="PROSITE" id="PS51109"/>
    </source>
</evidence>
<dbReference type="SUPFAM" id="SSF50685">
    <property type="entry name" value="Barwin-like endoglucanases"/>
    <property type="match status" value="1"/>
</dbReference>